<name>A0ABM5F9J3_9SAUR</name>
<sequence length="308" mass="34493">MSKWGGGGSECQILPLPGAAAGLLSGWENQRLPPNRQELTGGGGGRVQPRAKPRASSFVAFLVHREPSSLPREAGPPQQVHEQEEEEEEEEEPRLSAENKQLKSQNQEKEEPVSHLPQEVQELEREVSPLQQKMQELKEQVSRLCAKNQQLKQQNQEKDKPVSGLLQELKEQVSRLQQEVQALKGEVSPLQQEVKEHKKGPEASGAQQTTRWLSWVRSQILPVKGIGKNVLVTSWETCKRAVPFFPILDEDPGQEVFQGPPWKRPELPWGGSHDPVCSPPKLLTNQTSLSSWCGPALPWWILSLCLLP</sequence>
<accession>A0ABM5F9J3</accession>
<feature type="compositionally biased region" description="Acidic residues" evidence="1">
    <location>
        <begin position="83"/>
        <end position="92"/>
    </location>
</feature>
<dbReference type="Gene3D" id="1.20.5.340">
    <property type="match status" value="1"/>
</dbReference>
<feature type="region of interest" description="Disordered" evidence="1">
    <location>
        <begin position="29"/>
        <end position="128"/>
    </location>
</feature>
<proteinExistence type="predicted"/>
<evidence type="ECO:0000256" key="1">
    <source>
        <dbReference type="SAM" id="MobiDB-lite"/>
    </source>
</evidence>
<feature type="region of interest" description="Disordered" evidence="1">
    <location>
        <begin position="187"/>
        <end position="209"/>
    </location>
</feature>
<gene>
    <name evidence="3" type="primary">LOC140703148</name>
</gene>
<evidence type="ECO:0000313" key="3">
    <source>
        <dbReference type="RefSeq" id="XP_072842070.1"/>
    </source>
</evidence>
<dbReference type="RefSeq" id="XP_072842070.1">
    <property type="nucleotide sequence ID" value="XM_072985969.1"/>
</dbReference>
<protein>
    <submittedName>
        <fullName evidence="3">Uncharacterized protein isoform X2</fullName>
    </submittedName>
</protein>
<dbReference type="GeneID" id="140703148"/>
<feature type="compositionally biased region" description="Basic and acidic residues" evidence="1">
    <location>
        <begin position="93"/>
        <end position="113"/>
    </location>
</feature>
<reference evidence="3" key="2">
    <citation type="submission" date="2025-08" db="UniProtKB">
        <authorList>
            <consortium name="RefSeq"/>
        </authorList>
    </citation>
    <scope>IDENTIFICATION</scope>
</reference>
<keyword evidence="2" id="KW-1185">Reference proteome</keyword>
<reference evidence="2" key="1">
    <citation type="submission" date="2025-05" db="UniProtKB">
        <authorList>
            <consortium name="RefSeq"/>
        </authorList>
    </citation>
    <scope>NUCLEOTIDE SEQUENCE [LARGE SCALE GENOMIC DNA]</scope>
</reference>
<dbReference type="Proteomes" id="UP001652642">
    <property type="component" value="Chromosome 1"/>
</dbReference>
<evidence type="ECO:0000313" key="2">
    <source>
        <dbReference type="Proteomes" id="UP001652642"/>
    </source>
</evidence>
<organism evidence="2 3">
    <name type="scientific">Pogona vitticeps</name>
    <name type="common">central bearded dragon</name>
    <dbReference type="NCBI Taxonomy" id="103695"/>
    <lineage>
        <taxon>Eukaryota</taxon>
        <taxon>Metazoa</taxon>
        <taxon>Chordata</taxon>
        <taxon>Craniata</taxon>
        <taxon>Vertebrata</taxon>
        <taxon>Euteleostomi</taxon>
        <taxon>Lepidosauria</taxon>
        <taxon>Squamata</taxon>
        <taxon>Bifurcata</taxon>
        <taxon>Unidentata</taxon>
        <taxon>Episquamata</taxon>
        <taxon>Toxicofera</taxon>
        <taxon>Iguania</taxon>
        <taxon>Acrodonta</taxon>
        <taxon>Agamidae</taxon>
        <taxon>Amphibolurinae</taxon>
        <taxon>Pogona</taxon>
    </lineage>
</organism>